<feature type="domain" description="PAS" evidence="7">
    <location>
        <begin position="289"/>
        <end position="330"/>
    </location>
</feature>
<dbReference type="SMART" id="SM00091">
    <property type="entry name" value="PAS"/>
    <property type="match status" value="3"/>
</dbReference>
<dbReference type="InterPro" id="IPR003594">
    <property type="entry name" value="HATPase_dom"/>
</dbReference>
<dbReference type="PANTHER" id="PTHR43304:SF1">
    <property type="entry name" value="PAC DOMAIN-CONTAINING PROTEIN"/>
    <property type="match status" value="1"/>
</dbReference>
<dbReference type="InterPro" id="IPR003661">
    <property type="entry name" value="HisK_dim/P_dom"/>
</dbReference>
<dbReference type="Pfam" id="PF00512">
    <property type="entry name" value="HisKA"/>
    <property type="match status" value="1"/>
</dbReference>
<dbReference type="InterPro" id="IPR000700">
    <property type="entry name" value="PAS-assoc_C"/>
</dbReference>
<evidence type="ECO:0000256" key="2">
    <source>
        <dbReference type="ARBA" id="ARBA00012438"/>
    </source>
</evidence>
<dbReference type="InterPro" id="IPR036890">
    <property type="entry name" value="HATPase_C_sf"/>
</dbReference>
<dbReference type="Pfam" id="PF02518">
    <property type="entry name" value="HATPase_c"/>
    <property type="match status" value="1"/>
</dbReference>
<keyword evidence="5" id="KW-0418">Kinase</keyword>
<protein>
    <recommendedName>
        <fullName evidence="2">histidine kinase</fullName>
        <ecNumber evidence="2">2.7.13.3</ecNumber>
    </recommendedName>
</protein>
<dbReference type="SMART" id="SM00388">
    <property type="entry name" value="HisKA"/>
    <property type="match status" value="1"/>
</dbReference>
<dbReference type="EMBL" id="BAAADD010000001">
    <property type="protein sequence ID" value="GAA0560354.1"/>
    <property type="molecule type" value="Genomic_DNA"/>
</dbReference>
<proteinExistence type="predicted"/>
<dbReference type="RefSeq" id="WP_166931632.1">
    <property type="nucleotide sequence ID" value="NZ_BAAADD010000001.1"/>
</dbReference>
<dbReference type="Gene3D" id="3.30.450.20">
    <property type="entry name" value="PAS domain"/>
    <property type="match status" value="4"/>
</dbReference>
<dbReference type="Pfam" id="PF08447">
    <property type="entry name" value="PAS_3"/>
    <property type="match status" value="2"/>
</dbReference>
<dbReference type="Gene3D" id="1.10.287.130">
    <property type="match status" value="1"/>
</dbReference>
<dbReference type="EC" id="2.7.13.3" evidence="2"/>
<dbReference type="SMART" id="SM00086">
    <property type="entry name" value="PAC"/>
    <property type="match status" value="3"/>
</dbReference>
<evidence type="ECO:0000256" key="3">
    <source>
        <dbReference type="ARBA" id="ARBA00022553"/>
    </source>
</evidence>
<dbReference type="InterPro" id="IPR004358">
    <property type="entry name" value="Sig_transdc_His_kin-like_C"/>
</dbReference>
<gene>
    <name evidence="9" type="ORF">GCM10008942_06050</name>
</gene>
<feature type="domain" description="PAC" evidence="8">
    <location>
        <begin position="236"/>
        <end position="288"/>
    </location>
</feature>
<dbReference type="NCBIfam" id="TIGR00229">
    <property type="entry name" value="sensory_box"/>
    <property type="match status" value="2"/>
</dbReference>
<name>A0ABN1E7P5_9PROT</name>
<evidence type="ECO:0000259" key="8">
    <source>
        <dbReference type="PROSITE" id="PS50113"/>
    </source>
</evidence>
<dbReference type="Pfam" id="PF08448">
    <property type="entry name" value="PAS_4"/>
    <property type="match status" value="2"/>
</dbReference>
<evidence type="ECO:0000313" key="10">
    <source>
        <dbReference type="Proteomes" id="UP001499951"/>
    </source>
</evidence>
<reference evidence="9 10" key="1">
    <citation type="journal article" date="2019" name="Int. J. Syst. Evol. Microbiol.">
        <title>The Global Catalogue of Microorganisms (GCM) 10K type strain sequencing project: providing services to taxonomists for standard genome sequencing and annotation.</title>
        <authorList>
            <consortium name="The Broad Institute Genomics Platform"/>
            <consortium name="The Broad Institute Genome Sequencing Center for Infectious Disease"/>
            <person name="Wu L."/>
            <person name="Ma J."/>
        </authorList>
    </citation>
    <scope>NUCLEOTIDE SEQUENCE [LARGE SCALE GENOMIC DNA]</scope>
    <source>
        <strain evidence="9 10">JCM 15089</strain>
    </source>
</reference>
<dbReference type="PANTHER" id="PTHR43304">
    <property type="entry name" value="PHYTOCHROME-LIKE PROTEIN CPH1"/>
    <property type="match status" value="1"/>
</dbReference>
<dbReference type="InterPro" id="IPR000014">
    <property type="entry name" value="PAS"/>
</dbReference>
<dbReference type="InterPro" id="IPR052162">
    <property type="entry name" value="Sensor_kinase/Photoreceptor"/>
</dbReference>
<evidence type="ECO:0000256" key="5">
    <source>
        <dbReference type="ARBA" id="ARBA00022777"/>
    </source>
</evidence>
<comment type="catalytic activity">
    <reaction evidence="1">
        <text>ATP + protein L-histidine = ADP + protein N-phospho-L-histidine.</text>
        <dbReference type="EC" id="2.7.13.3"/>
    </reaction>
</comment>
<evidence type="ECO:0000256" key="1">
    <source>
        <dbReference type="ARBA" id="ARBA00000085"/>
    </source>
</evidence>
<feature type="domain" description="PAC" evidence="8">
    <location>
        <begin position="370"/>
        <end position="423"/>
    </location>
</feature>
<dbReference type="PROSITE" id="PS50113">
    <property type="entry name" value="PAC"/>
    <property type="match status" value="3"/>
</dbReference>
<feature type="domain" description="PAS" evidence="7">
    <location>
        <begin position="160"/>
        <end position="241"/>
    </location>
</feature>
<evidence type="ECO:0000259" key="6">
    <source>
        <dbReference type="PROSITE" id="PS50109"/>
    </source>
</evidence>
<dbReference type="InterPro" id="IPR005467">
    <property type="entry name" value="His_kinase_dom"/>
</dbReference>
<dbReference type="CDD" id="cd00130">
    <property type="entry name" value="PAS"/>
    <property type="match status" value="3"/>
</dbReference>
<dbReference type="InterPro" id="IPR013656">
    <property type="entry name" value="PAS_4"/>
</dbReference>
<evidence type="ECO:0000256" key="4">
    <source>
        <dbReference type="ARBA" id="ARBA00022679"/>
    </source>
</evidence>
<evidence type="ECO:0000259" key="7">
    <source>
        <dbReference type="PROSITE" id="PS50112"/>
    </source>
</evidence>
<keyword evidence="3" id="KW-0597">Phosphoprotein</keyword>
<dbReference type="PROSITE" id="PS50112">
    <property type="entry name" value="PAS"/>
    <property type="match status" value="2"/>
</dbReference>
<evidence type="ECO:0000313" key="9">
    <source>
        <dbReference type="EMBL" id="GAA0560354.1"/>
    </source>
</evidence>
<dbReference type="SUPFAM" id="SSF47384">
    <property type="entry name" value="Homodimeric domain of signal transducing histidine kinase"/>
    <property type="match status" value="1"/>
</dbReference>
<feature type="domain" description="Histidine kinase" evidence="6">
    <location>
        <begin position="578"/>
        <end position="789"/>
    </location>
</feature>
<dbReference type="Gene3D" id="3.30.565.10">
    <property type="entry name" value="Histidine kinase-like ATPase, C-terminal domain"/>
    <property type="match status" value="1"/>
</dbReference>
<accession>A0ABN1E7P5</accession>
<dbReference type="PRINTS" id="PR00344">
    <property type="entry name" value="BCTRLSENSOR"/>
</dbReference>
<dbReference type="SMART" id="SM00387">
    <property type="entry name" value="HATPase_c"/>
    <property type="match status" value="1"/>
</dbReference>
<dbReference type="InterPro" id="IPR013655">
    <property type="entry name" value="PAS_fold_3"/>
</dbReference>
<dbReference type="SUPFAM" id="SSF55785">
    <property type="entry name" value="PYP-like sensor domain (PAS domain)"/>
    <property type="match status" value="4"/>
</dbReference>
<keyword evidence="10" id="KW-1185">Reference proteome</keyword>
<organism evidence="9 10">
    <name type="scientific">Rhizomicrobium electricum</name>
    <dbReference type="NCBI Taxonomy" id="480070"/>
    <lineage>
        <taxon>Bacteria</taxon>
        <taxon>Pseudomonadati</taxon>
        <taxon>Pseudomonadota</taxon>
        <taxon>Alphaproteobacteria</taxon>
        <taxon>Micropepsales</taxon>
        <taxon>Micropepsaceae</taxon>
        <taxon>Rhizomicrobium</taxon>
    </lineage>
</organism>
<dbReference type="PROSITE" id="PS50109">
    <property type="entry name" value="HIS_KIN"/>
    <property type="match status" value="1"/>
</dbReference>
<dbReference type="CDD" id="cd00082">
    <property type="entry name" value="HisKA"/>
    <property type="match status" value="1"/>
</dbReference>
<dbReference type="Proteomes" id="UP001499951">
    <property type="component" value="Unassembled WGS sequence"/>
</dbReference>
<dbReference type="InterPro" id="IPR035965">
    <property type="entry name" value="PAS-like_dom_sf"/>
</dbReference>
<dbReference type="InterPro" id="IPR001610">
    <property type="entry name" value="PAC"/>
</dbReference>
<comment type="caution">
    <text evidence="9">The sequence shown here is derived from an EMBL/GenBank/DDBJ whole genome shotgun (WGS) entry which is preliminary data.</text>
</comment>
<keyword evidence="4" id="KW-0808">Transferase</keyword>
<dbReference type="SUPFAM" id="SSF55874">
    <property type="entry name" value="ATPase domain of HSP90 chaperone/DNA topoisomerase II/histidine kinase"/>
    <property type="match status" value="1"/>
</dbReference>
<dbReference type="InterPro" id="IPR036097">
    <property type="entry name" value="HisK_dim/P_sf"/>
</dbReference>
<dbReference type="Gene3D" id="2.10.70.100">
    <property type="match status" value="1"/>
</dbReference>
<feature type="domain" description="PAC" evidence="8">
    <location>
        <begin position="499"/>
        <end position="551"/>
    </location>
</feature>
<sequence length="789" mass="87359">MVTRTKREAHRAQWPDCRGAMAALIRAGQWRHSPLGAIESWPQALKTTVEIMLQSRQPAYVCWGRALTTLYNDAAVATLGNRHPNTLGRPYPEVFPEAWDDLKPVLEAAFEGEAQHIVGQRVGRSDPPSWNSYTWTPLRDDKGKVAGLYCVATETSLQIGDEQLRTVLENARDAVSMLDLTCGRYVFISPSHVQLTGFTADELKDFTPADFLARLHPEDAARVRHPAASESSDFENTVEYRWKVKSGEYRWFSVSRKLVRDGGGQPVALVSINRDITERKCAELEVAASRATLAAALESMTDAVYITDANGRFLQANTTFSSFHRYNSPDECAASFDDFAKQFDAFFPDGRPALPQDRPVPCALRGETAVGAEYRLVRKDTGESWIGSYSFGPIRDQNGVVTGAVVIARDITDAREAAEALRRSETRLALATESAEMGTWEWDLKTDKVIRSAKIYQLLGIDPLTGADDADTFWRMVDPDDLKRVLAGLDALKNNGRDWRDEFRVYRPDGSVRWVVGVGRLVRDPDGSPRTMYGVNYDITEQKTAESKLRKSEARMQALKDQLIHVGRVSELSQVSASIAHELNQPLAAMLNYSATAKRLIARNDSAAFEAAARAITQAGAQATRAAEIIRRMRDFVEKRETKREPDDINVIVREAVELGLIGSKADGIETELDLEPDLPPVTADRVQITQVLVNLMHNAMDAMAGCATRRLTLATRRTAQAIEVSVTDTGSGIPDELMATLFQPFVTTKKTGMGIGLAISRSIVEAHRGEISATSHDGRTVFRFTLPL</sequence>